<dbReference type="OrthoDB" id="9814909at2"/>
<dbReference type="EMBL" id="FWFU01000001">
    <property type="protein sequence ID" value="SLN21897.1"/>
    <property type="molecule type" value="Genomic_DNA"/>
</dbReference>
<dbReference type="Pfam" id="PF00494">
    <property type="entry name" value="SQS_PSY"/>
    <property type="match status" value="1"/>
</dbReference>
<dbReference type="InterPro" id="IPR002060">
    <property type="entry name" value="Squ/phyt_synthse"/>
</dbReference>
<proteinExistence type="predicted"/>
<dbReference type="Proteomes" id="UP000193207">
    <property type="component" value="Unassembled WGS sequence"/>
</dbReference>
<organism evidence="1 2">
    <name type="scientific">Roseovarius halotolerans</name>
    <dbReference type="NCBI Taxonomy" id="505353"/>
    <lineage>
        <taxon>Bacteria</taxon>
        <taxon>Pseudomonadati</taxon>
        <taxon>Pseudomonadota</taxon>
        <taxon>Alphaproteobacteria</taxon>
        <taxon>Rhodobacterales</taxon>
        <taxon>Roseobacteraceae</taxon>
        <taxon>Roseovarius</taxon>
    </lineage>
</organism>
<gene>
    <name evidence="1" type="ORF">ROH8110_00810</name>
</gene>
<dbReference type="RefSeq" id="WP_085816421.1">
    <property type="nucleotide sequence ID" value="NZ_FWFU01000001.1"/>
</dbReference>
<evidence type="ECO:0000313" key="1">
    <source>
        <dbReference type="EMBL" id="SLN21897.1"/>
    </source>
</evidence>
<accession>A0A1X6YII1</accession>
<keyword evidence="2" id="KW-1185">Reference proteome</keyword>
<protein>
    <submittedName>
        <fullName evidence="1">Squalene/phytoene synthase</fullName>
    </submittedName>
</protein>
<sequence length="261" mass="28845">MEFDADLVACAQLVERGDPDRFAASMAAPVTARPVLFALYAFNIEVSRAPWVTEESMIAEMRLQWWRDALEEIRTRGVVRRHEVVTPLAHVLDGEGAGLLDRLVEARRWDIYRDPFEDMAHFRAYIEDTSSNLMLAIARALGGAPEVPETPLRHAGRALGIANWLRAVPALERAGRIPLVDGTPEGVRALAEEGLEALRAARAARAEVPAAQRPALLPLWQVGPVLKRAASDPRRVAEGRLELAPVQRRFGLMACALAGRW</sequence>
<dbReference type="AlphaFoldDB" id="A0A1X6YII1"/>
<reference evidence="1 2" key="1">
    <citation type="submission" date="2017-03" db="EMBL/GenBank/DDBJ databases">
        <authorList>
            <person name="Afonso C.L."/>
            <person name="Miller P.J."/>
            <person name="Scott M.A."/>
            <person name="Spackman E."/>
            <person name="Goraichik I."/>
            <person name="Dimitrov K.M."/>
            <person name="Suarez D.L."/>
            <person name="Swayne D.E."/>
        </authorList>
    </citation>
    <scope>NUCLEOTIDE SEQUENCE [LARGE SCALE GENOMIC DNA]</scope>
    <source>
        <strain evidence="1 2">CECT 8110</strain>
    </source>
</reference>
<dbReference type="Gene3D" id="1.10.600.10">
    <property type="entry name" value="Farnesyl Diphosphate Synthase"/>
    <property type="match status" value="1"/>
</dbReference>
<evidence type="ECO:0000313" key="2">
    <source>
        <dbReference type="Proteomes" id="UP000193207"/>
    </source>
</evidence>
<name>A0A1X6YII1_9RHOB</name>
<dbReference type="InterPro" id="IPR008949">
    <property type="entry name" value="Isoprenoid_synthase_dom_sf"/>
</dbReference>
<dbReference type="SUPFAM" id="SSF48576">
    <property type="entry name" value="Terpenoid synthases"/>
    <property type="match status" value="1"/>
</dbReference>